<evidence type="ECO:0000259" key="2">
    <source>
        <dbReference type="PROSITE" id="PS50181"/>
    </source>
</evidence>
<evidence type="ECO:0000313" key="3">
    <source>
        <dbReference type="EMBL" id="JAT54537.1"/>
    </source>
</evidence>
<protein>
    <recommendedName>
        <fullName evidence="2">F-box domain-containing protein</fullName>
    </recommendedName>
</protein>
<name>A0A1D1YIS3_9ARAE</name>
<dbReference type="AlphaFoldDB" id="A0A1D1YIS3"/>
<dbReference type="Pfam" id="PF12937">
    <property type="entry name" value="F-box-like"/>
    <property type="match status" value="1"/>
</dbReference>
<feature type="region of interest" description="Disordered" evidence="1">
    <location>
        <begin position="90"/>
        <end position="111"/>
    </location>
</feature>
<evidence type="ECO:0000256" key="1">
    <source>
        <dbReference type="SAM" id="MobiDB-lite"/>
    </source>
</evidence>
<dbReference type="SUPFAM" id="SSF81383">
    <property type="entry name" value="F-box domain"/>
    <property type="match status" value="1"/>
</dbReference>
<sequence>MASMASPPPVPSPPPPPAPPPPPPPNKPASPQWDPGLDTIPDDVALGVASFLGAADLCSLGSCSRSLRRLCEFDSLWASLCIKRWPSLDAPSRPSPGGEADSSPSSSAARAPTFPFPPPAQEWKNFYVRCHQEMAGRVSNVIKSVEHYSQNESLEVGHYLKAVADLHSFALGFIDTKLFLLTVKRHVFLNLVGLHYVIFFLRVPGIDVMEALQSSQISERQVCVNWFRLGRWFYGFRLPDESRSRRVSLWELATSEEELRNILNRGAIHEVLRVQITSVISTPSIFQIM</sequence>
<feature type="compositionally biased region" description="Low complexity" evidence="1">
    <location>
        <begin position="95"/>
        <end position="111"/>
    </location>
</feature>
<feature type="compositionally biased region" description="Pro residues" evidence="1">
    <location>
        <begin position="1"/>
        <end position="28"/>
    </location>
</feature>
<dbReference type="Gene3D" id="1.20.1280.50">
    <property type="match status" value="1"/>
</dbReference>
<dbReference type="PROSITE" id="PS50181">
    <property type="entry name" value="FBOX"/>
    <property type="match status" value="1"/>
</dbReference>
<gene>
    <name evidence="3" type="ORF">g.46889</name>
</gene>
<organism evidence="3">
    <name type="scientific">Anthurium amnicola</name>
    <dbReference type="NCBI Taxonomy" id="1678845"/>
    <lineage>
        <taxon>Eukaryota</taxon>
        <taxon>Viridiplantae</taxon>
        <taxon>Streptophyta</taxon>
        <taxon>Embryophyta</taxon>
        <taxon>Tracheophyta</taxon>
        <taxon>Spermatophyta</taxon>
        <taxon>Magnoliopsida</taxon>
        <taxon>Liliopsida</taxon>
        <taxon>Araceae</taxon>
        <taxon>Pothoideae</taxon>
        <taxon>Potheae</taxon>
        <taxon>Anthurium</taxon>
    </lineage>
</organism>
<dbReference type="EMBL" id="GDJX01013399">
    <property type="protein sequence ID" value="JAT54537.1"/>
    <property type="molecule type" value="Transcribed_RNA"/>
</dbReference>
<feature type="region of interest" description="Disordered" evidence="1">
    <location>
        <begin position="1"/>
        <end position="40"/>
    </location>
</feature>
<dbReference type="InterPro" id="IPR039588">
    <property type="entry name" value="FBXO4"/>
</dbReference>
<dbReference type="GO" id="GO:0019005">
    <property type="term" value="C:SCF ubiquitin ligase complex"/>
    <property type="evidence" value="ECO:0007669"/>
    <property type="project" value="TreeGrafter"/>
</dbReference>
<dbReference type="GO" id="GO:0031146">
    <property type="term" value="P:SCF-dependent proteasomal ubiquitin-dependent protein catabolic process"/>
    <property type="evidence" value="ECO:0007669"/>
    <property type="project" value="InterPro"/>
</dbReference>
<accession>A0A1D1YIS3</accession>
<dbReference type="PANTHER" id="PTHR16008:SF4">
    <property type="entry name" value="F-BOX ONLY PROTEIN 4"/>
    <property type="match status" value="1"/>
</dbReference>
<dbReference type="PANTHER" id="PTHR16008">
    <property type="entry name" value="F-BOX ONLY PROTEIN 4"/>
    <property type="match status" value="1"/>
</dbReference>
<dbReference type="GO" id="GO:0000209">
    <property type="term" value="P:protein polyubiquitination"/>
    <property type="evidence" value="ECO:0007669"/>
    <property type="project" value="TreeGrafter"/>
</dbReference>
<proteinExistence type="predicted"/>
<dbReference type="InterPro" id="IPR001810">
    <property type="entry name" value="F-box_dom"/>
</dbReference>
<reference evidence="3" key="1">
    <citation type="submission" date="2015-07" db="EMBL/GenBank/DDBJ databases">
        <title>Transcriptome Assembly of Anthurium amnicola.</title>
        <authorList>
            <person name="Suzuki J."/>
        </authorList>
    </citation>
    <scope>NUCLEOTIDE SEQUENCE</scope>
</reference>
<dbReference type="InterPro" id="IPR036047">
    <property type="entry name" value="F-box-like_dom_sf"/>
</dbReference>
<feature type="domain" description="F-box" evidence="2">
    <location>
        <begin position="34"/>
        <end position="80"/>
    </location>
</feature>
<dbReference type="SUPFAM" id="SSF101447">
    <property type="entry name" value="Formin homology 2 domain (FH2 domain)"/>
    <property type="match status" value="1"/>
</dbReference>